<gene>
    <name evidence="1" type="ORF">HW932_05825</name>
</gene>
<organism evidence="1 2">
    <name type="scientific">Allochromatium humboldtianum</name>
    <dbReference type="NCBI Taxonomy" id="504901"/>
    <lineage>
        <taxon>Bacteria</taxon>
        <taxon>Pseudomonadati</taxon>
        <taxon>Pseudomonadota</taxon>
        <taxon>Gammaproteobacteria</taxon>
        <taxon>Chromatiales</taxon>
        <taxon>Chromatiaceae</taxon>
        <taxon>Allochromatium</taxon>
    </lineage>
</organism>
<evidence type="ECO:0000313" key="1">
    <source>
        <dbReference type="EMBL" id="NVZ08775.1"/>
    </source>
</evidence>
<comment type="caution">
    <text evidence="1">The sequence shown here is derived from an EMBL/GenBank/DDBJ whole genome shotgun (WGS) entry which is preliminary data.</text>
</comment>
<keyword evidence="2" id="KW-1185">Reference proteome</keyword>
<evidence type="ECO:0000313" key="2">
    <source>
        <dbReference type="Proteomes" id="UP000592294"/>
    </source>
</evidence>
<sequence>MLSFDAQSIPSPLAIRECARPRFDTDLEALKDWLAGLRTRGGRQAGPALVLALESLRKAELSASRRLSILSLLKVPVLKTCAGLPKPYTDEAGETDGARGLTMEQRLGRLMFVNLDRALHQLDKEHPVPNERRQHQRLWLIRNLFRFANRQIRYAILWKKTPPAGTWRDLHELHLYLTSRRPTSLWDLDERPETIGEFDHEIEYKTLLLLGLAAKLKDSAPQSEYFMDGLPAWAVQTRLEDPHTMLGRLRLFIVEVSADEPPRQLMGSLDTAFRGWVLRPPYPYIHELESGPFGASVFGGRPLGLESL</sequence>
<dbReference type="AlphaFoldDB" id="A0A850R7M2"/>
<dbReference type="EMBL" id="JABZEO010000003">
    <property type="protein sequence ID" value="NVZ08775.1"/>
    <property type="molecule type" value="Genomic_DNA"/>
</dbReference>
<reference evidence="1 2" key="1">
    <citation type="submission" date="2020-06" db="EMBL/GenBank/DDBJ databases">
        <title>Whole-genome sequence of Allochromatium humboldtianum DSM 21881, type strain.</title>
        <authorList>
            <person name="Kyndt J.A."/>
            <person name="Meyer T.E."/>
        </authorList>
    </citation>
    <scope>NUCLEOTIDE SEQUENCE [LARGE SCALE GENOMIC DNA]</scope>
    <source>
        <strain evidence="1 2">DSM 21881</strain>
    </source>
</reference>
<accession>A0A850R7M2</accession>
<name>A0A850R7M2_9GAMM</name>
<dbReference type="Proteomes" id="UP000592294">
    <property type="component" value="Unassembled WGS sequence"/>
</dbReference>
<proteinExistence type="predicted"/>
<dbReference type="RefSeq" id="WP_176975545.1">
    <property type="nucleotide sequence ID" value="NZ_JABZEO010000003.1"/>
</dbReference>
<protein>
    <submittedName>
        <fullName evidence="1">Uncharacterized protein</fullName>
    </submittedName>
</protein>